<dbReference type="SMART" id="SM00346">
    <property type="entry name" value="HTH_ICLR"/>
    <property type="match status" value="1"/>
</dbReference>
<dbReference type="InterPro" id="IPR014757">
    <property type="entry name" value="Tscrpt_reg_IclR_C"/>
</dbReference>
<dbReference type="InterPro" id="IPR036390">
    <property type="entry name" value="WH_DNA-bd_sf"/>
</dbReference>
<dbReference type="PANTHER" id="PTHR30136">
    <property type="entry name" value="HELIX-TURN-HELIX TRANSCRIPTIONAL REGULATOR, ICLR FAMILY"/>
    <property type="match status" value="1"/>
</dbReference>
<dbReference type="InterPro" id="IPR036388">
    <property type="entry name" value="WH-like_DNA-bd_sf"/>
</dbReference>
<keyword evidence="3" id="KW-0804">Transcription</keyword>
<dbReference type="Gene3D" id="1.10.10.10">
    <property type="entry name" value="Winged helix-like DNA-binding domain superfamily/Winged helix DNA-binding domain"/>
    <property type="match status" value="1"/>
</dbReference>
<feature type="region of interest" description="Disordered" evidence="4">
    <location>
        <begin position="1"/>
        <end position="22"/>
    </location>
</feature>
<dbReference type="RefSeq" id="WP_184324338.1">
    <property type="nucleotide sequence ID" value="NZ_JACHLZ010000001.1"/>
</dbReference>
<evidence type="ECO:0000313" key="7">
    <source>
        <dbReference type="EMBL" id="MBB5830768.1"/>
    </source>
</evidence>
<sequence>MTSTKDSDVRVGESGQPGQPGQIGRAIAVLEAVAEHGSSTARGIADATGIPLPTVYRLAQELIRAGYLVHLRGEKRFALGYGLHRLAVGLHQDLGVPRAVREEIHAMHRDLGMASYLAIHRGSDFVVVHVVDSPKAPRLSPLTFGFHESPHATAFGKAGLASLLPEEQEEYLGAGPLRAHTDRTLTDPVALRAQLVEIAERGIAWEHQEFVPGTSCLAATIKADDGMLVGTVAVSAPVAAYEGRMRHVEDRVRACASRAGRAYRGGPQQH</sequence>
<evidence type="ECO:0000313" key="8">
    <source>
        <dbReference type="Proteomes" id="UP000588158"/>
    </source>
</evidence>
<dbReference type="InterPro" id="IPR050707">
    <property type="entry name" value="HTH_MetabolicPath_Reg"/>
</dbReference>
<dbReference type="SUPFAM" id="SSF55781">
    <property type="entry name" value="GAF domain-like"/>
    <property type="match status" value="1"/>
</dbReference>
<dbReference type="InterPro" id="IPR029016">
    <property type="entry name" value="GAF-like_dom_sf"/>
</dbReference>
<feature type="compositionally biased region" description="Basic and acidic residues" evidence="4">
    <location>
        <begin position="1"/>
        <end position="11"/>
    </location>
</feature>
<dbReference type="PROSITE" id="PS51077">
    <property type="entry name" value="HTH_ICLR"/>
    <property type="match status" value="1"/>
</dbReference>
<proteinExistence type="predicted"/>
<evidence type="ECO:0000259" key="5">
    <source>
        <dbReference type="PROSITE" id="PS51077"/>
    </source>
</evidence>
<dbReference type="InterPro" id="IPR005471">
    <property type="entry name" value="Tscrpt_reg_IclR_N"/>
</dbReference>
<evidence type="ECO:0000259" key="6">
    <source>
        <dbReference type="PROSITE" id="PS51078"/>
    </source>
</evidence>
<dbReference type="GO" id="GO:0003677">
    <property type="term" value="F:DNA binding"/>
    <property type="evidence" value="ECO:0007669"/>
    <property type="project" value="UniProtKB-KW"/>
</dbReference>
<keyword evidence="2 7" id="KW-0238">DNA-binding</keyword>
<keyword evidence="8" id="KW-1185">Reference proteome</keyword>
<keyword evidence="1" id="KW-0805">Transcription regulation</keyword>
<comment type="caution">
    <text evidence="7">The sequence shown here is derived from an EMBL/GenBank/DDBJ whole genome shotgun (WGS) entry which is preliminary data.</text>
</comment>
<evidence type="ECO:0000256" key="4">
    <source>
        <dbReference type="SAM" id="MobiDB-lite"/>
    </source>
</evidence>
<dbReference type="Pfam" id="PF09339">
    <property type="entry name" value="HTH_IclR"/>
    <property type="match status" value="1"/>
</dbReference>
<dbReference type="Pfam" id="PF01614">
    <property type="entry name" value="IclR_C"/>
    <property type="match status" value="1"/>
</dbReference>
<dbReference type="GO" id="GO:0045892">
    <property type="term" value="P:negative regulation of DNA-templated transcription"/>
    <property type="evidence" value="ECO:0007669"/>
    <property type="project" value="TreeGrafter"/>
</dbReference>
<accession>A0A841ACD1</accession>
<dbReference type="SUPFAM" id="SSF46785">
    <property type="entry name" value="Winged helix' DNA-binding domain"/>
    <property type="match status" value="1"/>
</dbReference>
<organism evidence="7 8">
    <name type="scientific">Brachybacterium aquaticum</name>
    <dbReference type="NCBI Taxonomy" id="1432564"/>
    <lineage>
        <taxon>Bacteria</taxon>
        <taxon>Bacillati</taxon>
        <taxon>Actinomycetota</taxon>
        <taxon>Actinomycetes</taxon>
        <taxon>Micrococcales</taxon>
        <taxon>Dermabacteraceae</taxon>
        <taxon>Brachybacterium</taxon>
    </lineage>
</organism>
<dbReference type="GO" id="GO:0003700">
    <property type="term" value="F:DNA-binding transcription factor activity"/>
    <property type="evidence" value="ECO:0007669"/>
    <property type="project" value="TreeGrafter"/>
</dbReference>
<evidence type="ECO:0000256" key="2">
    <source>
        <dbReference type="ARBA" id="ARBA00023125"/>
    </source>
</evidence>
<name>A0A841ACD1_9MICO</name>
<dbReference type="EMBL" id="JACHLZ010000001">
    <property type="protein sequence ID" value="MBB5830768.1"/>
    <property type="molecule type" value="Genomic_DNA"/>
</dbReference>
<dbReference type="Gene3D" id="3.30.450.40">
    <property type="match status" value="1"/>
</dbReference>
<protein>
    <submittedName>
        <fullName evidence="7">DNA-binding IclR family transcriptional regulator</fullName>
    </submittedName>
</protein>
<evidence type="ECO:0000256" key="3">
    <source>
        <dbReference type="ARBA" id="ARBA00023163"/>
    </source>
</evidence>
<feature type="domain" description="IclR-ED" evidence="6">
    <location>
        <begin position="82"/>
        <end position="265"/>
    </location>
</feature>
<dbReference type="Proteomes" id="UP000588158">
    <property type="component" value="Unassembled WGS sequence"/>
</dbReference>
<dbReference type="PANTHER" id="PTHR30136:SF24">
    <property type="entry name" value="HTH-TYPE TRANSCRIPTIONAL REPRESSOR ALLR"/>
    <property type="match status" value="1"/>
</dbReference>
<feature type="domain" description="HTH iclR-type" evidence="5">
    <location>
        <begin position="20"/>
        <end position="81"/>
    </location>
</feature>
<dbReference type="AlphaFoldDB" id="A0A841ACD1"/>
<dbReference type="PROSITE" id="PS51078">
    <property type="entry name" value="ICLR_ED"/>
    <property type="match status" value="1"/>
</dbReference>
<evidence type="ECO:0000256" key="1">
    <source>
        <dbReference type="ARBA" id="ARBA00023015"/>
    </source>
</evidence>
<gene>
    <name evidence="7" type="ORF">HNR70_000581</name>
</gene>
<reference evidence="7 8" key="1">
    <citation type="submission" date="2020-08" db="EMBL/GenBank/DDBJ databases">
        <title>Sequencing the genomes of 1000 actinobacteria strains.</title>
        <authorList>
            <person name="Klenk H.-P."/>
        </authorList>
    </citation>
    <scope>NUCLEOTIDE SEQUENCE [LARGE SCALE GENOMIC DNA]</scope>
    <source>
        <strain evidence="7 8">DSM 28796</strain>
    </source>
</reference>